<dbReference type="EMBL" id="JAFEUZ010000035">
    <property type="protein sequence ID" value="KAG5466815.1"/>
    <property type="molecule type" value="Genomic_DNA"/>
</dbReference>
<evidence type="ECO:0000256" key="1">
    <source>
        <dbReference type="ARBA" id="ARBA00008372"/>
    </source>
</evidence>
<protein>
    <submittedName>
        <fullName evidence="2">Uncharacterized protein</fullName>
    </submittedName>
</protein>
<dbReference type="KEGG" id="lmat:92511130"/>
<dbReference type="Gene3D" id="3.30.420.10">
    <property type="entry name" value="Ribonuclease H-like superfamily/Ribonuclease H"/>
    <property type="match status" value="2"/>
</dbReference>
<dbReference type="OrthoDB" id="414075at2759"/>
<gene>
    <name evidence="2" type="ORF">LSCM1_00992</name>
</gene>
<sequence length="677" mass="72802">MEITNSNSAELLPYLGRLLRDCSFFAVDLEFSGIDHDSAEAGAETLERALRSLTQTPAELYPAKLQAVKPYSMVQIGISIFREADAGNVGGAVGVSGVMASKMLSAVATHLQKEVAAFLAADVENNTTYAETIAAVDRILESASDPTTAFASAYRYVTERMIAVAQSLEMIACTSGTSVTEAQLPKMPPLSGVQHHYRFLEALSRAVASYAKQSTVNDATASAASVTCYNVHTFYAMTFPAPSECVADVTLKISTAEFLVKNNMDLTHWIKEGLRFAPIQPAAARLAREAEARSKEMDLLTQPQNALPGYTKCIGSRLDKLLPLSAGELQLVRFVISLSNSGSGDSQASKVKQFYVGALCNLISFSRGLAPESALPECCFTKDNLYKQEMEALAAIGLTKTSRKYARASVSSILGGGCGSSLVSHSYGSALLETLLYATEVLRKPIVFYNGYTDVLFLLLALYGSPNMPPDMSSFKAVVHRHFPSLFDTRILSCAGPLQGLGNFTGRLPSVVEEMSKVASVVSSVSFNFDSLVAGGGDVTQQLLSHNAAYDAFLTGKLFAYMKFALKKVDASVTAYENFLASYTTLMSINLQCSVDCVLQDTAAGVYFLSNTYGLRVDAIREALAERDITALVIYRGSGYTIQPVGAACQMPGLMEKVGEVLSSRAGKEIYLYQLVV</sequence>
<dbReference type="PANTHER" id="PTHR15092">
    <property type="entry name" value="POLY A -SPECIFIC RIBONUCLEASE/TARGET OF EGR1, MEMBER 1"/>
    <property type="match status" value="1"/>
</dbReference>
<dbReference type="InterPro" id="IPR051181">
    <property type="entry name" value="CAF1_poly(A)_ribonucleases"/>
</dbReference>
<organism evidence="2 3">
    <name type="scientific">Leishmania martiniquensis</name>
    <dbReference type="NCBI Taxonomy" id="1580590"/>
    <lineage>
        <taxon>Eukaryota</taxon>
        <taxon>Discoba</taxon>
        <taxon>Euglenozoa</taxon>
        <taxon>Kinetoplastea</taxon>
        <taxon>Metakinetoplastina</taxon>
        <taxon>Trypanosomatida</taxon>
        <taxon>Trypanosomatidae</taxon>
        <taxon>Leishmaniinae</taxon>
        <taxon>Leishmania</taxon>
    </lineage>
</organism>
<proteinExistence type="inferred from homology"/>
<dbReference type="GO" id="GO:0003723">
    <property type="term" value="F:RNA binding"/>
    <property type="evidence" value="ECO:0007669"/>
    <property type="project" value="TreeGrafter"/>
</dbReference>
<comment type="caution">
    <text evidence="2">The sequence shown here is derived from an EMBL/GenBank/DDBJ whole genome shotgun (WGS) entry which is preliminary data.</text>
</comment>
<dbReference type="Proteomes" id="UP000673552">
    <property type="component" value="Unassembled WGS sequence"/>
</dbReference>
<dbReference type="PANTHER" id="PTHR15092:SF46">
    <property type="entry name" value="PUTATIVE-RELATED"/>
    <property type="match status" value="1"/>
</dbReference>
<evidence type="ECO:0000313" key="3">
    <source>
        <dbReference type="Proteomes" id="UP000673552"/>
    </source>
</evidence>
<dbReference type="AlphaFoldDB" id="A0A836GJU7"/>
<reference evidence="3" key="2">
    <citation type="journal article" date="2021" name="Sci. Data">
        <title>Chromosome-scale genome sequencing, assembly and annotation of six genomes from subfamily Leishmaniinae.</title>
        <authorList>
            <person name="Almutairi H."/>
            <person name="Urbaniak M.D."/>
            <person name="Bates M.D."/>
            <person name="Jariyapan N."/>
            <person name="Kwakye-Nuako G."/>
            <person name="Thomaz Soccol V."/>
            <person name="Al-Salem W.S."/>
            <person name="Dillon R.J."/>
            <person name="Bates P.A."/>
            <person name="Gatherer D."/>
        </authorList>
    </citation>
    <scope>NUCLEOTIDE SEQUENCE [LARGE SCALE GENOMIC DNA]</scope>
</reference>
<dbReference type="SUPFAM" id="SSF53098">
    <property type="entry name" value="Ribonuclease H-like"/>
    <property type="match status" value="1"/>
</dbReference>
<name>A0A836GJU7_9TRYP</name>
<reference evidence="3" key="1">
    <citation type="journal article" date="2021" name="Microbiol. Resour. Announc.">
        <title>LGAAP: Leishmaniinae Genome Assembly and Annotation Pipeline.</title>
        <authorList>
            <person name="Almutairi H."/>
            <person name="Urbaniak M.D."/>
            <person name="Bates M.D."/>
            <person name="Jariyapan N."/>
            <person name="Kwakye-Nuako G."/>
            <person name="Thomaz-Soccol V."/>
            <person name="Al-Salem W.S."/>
            <person name="Dillon R.J."/>
            <person name="Bates P.A."/>
            <person name="Gatherer D."/>
        </authorList>
    </citation>
    <scope>NUCLEOTIDE SEQUENCE [LARGE SCALE GENOMIC DNA]</scope>
</reference>
<dbReference type="Pfam" id="PF04857">
    <property type="entry name" value="CAF1"/>
    <property type="match status" value="1"/>
</dbReference>
<dbReference type="InterPro" id="IPR006941">
    <property type="entry name" value="RNase_CAF1"/>
</dbReference>
<keyword evidence="3" id="KW-1185">Reference proteome</keyword>
<accession>A0A836GJU7</accession>
<evidence type="ECO:0000313" key="2">
    <source>
        <dbReference type="EMBL" id="KAG5466815.1"/>
    </source>
</evidence>
<dbReference type="InterPro" id="IPR012337">
    <property type="entry name" value="RNaseH-like_sf"/>
</dbReference>
<dbReference type="GeneID" id="92511130"/>
<comment type="similarity">
    <text evidence="1">Belongs to the CAF1 family.</text>
</comment>
<dbReference type="GO" id="GO:0000175">
    <property type="term" value="F:3'-5'-RNA exonuclease activity"/>
    <property type="evidence" value="ECO:0007669"/>
    <property type="project" value="TreeGrafter"/>
</dbReference>
<dbReference type="InterPro" id="IPR036397">
    <property type="entry name" value="RNaseH_sf"/>
</dbReference>
<dbReference type="RefSeq" id="XP_067174723.1">
    <property type="nucleotide sequence ID" value="XM_067318618.1"/>
</dbReference>